<dbReference type="SUPFAM" id="SSF56219">
    <property type="entry name" value="DNase I-like"/>
    <property type="match status" value="1"/>
</dbReference>
<evidence type="ECO:0000256" key="6">
    <source>
        <dbReference type="ARBA" id="ARBA00022801"/>
    </source>
</evidence>
<evidence type="ECO:0000256" key="4">
    <source>
        <dbReference type="ARBA" id="ARBA00022723"/>
    </source>
</evidence>
<dbReference type="PANTHER" id="PTHR22748:SF26">
    <property type="entry name" value="ENDONUCLEASE_EXONUCLEASE_PHOSPHATASE DOMAIN-CONTAINING PROTEIN"/>
    <property type="match status" value="1"/>
</dbReference>
<dbReference type="Proteomes" id="UP001108240">
    <property type="component" value="Unplaced"/>
</dbReference>
<dbReference type="GO" id="GO:0046872">
    <property type="term" value="F:metal ion binding"/>
    <property type="evidence" value="ECO:0007669"/>
    <property type="project" value="UniProtKB-KW"/>
</dbReference>
<keyword evidence="8" id="KW-0234">DNA repair</keyword>
<keyword evidence="7 9" id="KW-0460">Magnesium</keyword>
<evidence type="ECO:0000256" key="2">
    <source>
        <dbReference type="ARBA" id="ARBA00007092"/>
    </source>
</evidence>
<evidence type="ECO:0000313" key="12">
    <source>
        <dbReference type="Proteomes" id="UP001108240"/>
    </source>
</evidence>
<evidence type="ECO:0000256" key="3">
    <source>
        <dbReference type="ARBA" id="ARBA00012115"/>
    </source>
</evidence>
<comment type="catalytic activity">
    <reaction evidence="1">
        <text>Exonucleolytic cleavage in the 3'- to 5'-direction to yield nucleoside 5'-phosphates.</text>
        <dbReference type="EC" id="3.1.11.2"/>
    </reaction>
</comment>
<dbReference type="InterPro" id="IPR036691">
    <property type="entry name" value="Endo/exonu/phosph_ase_sf"/>
</dbReference>
<reference evidence="11" key="2">
    <citation type="submission" date="2025-09" db="UniProtKB">
        <authorList>
            <consortium name="Ensembl"/>
        </authorList>
    </citation>
    <scope>IDENTIFICATION</scope>
</reference>
<dbReference type="GO" id="GO:0003906">
    <property type="term" value="F:DNA-(apurinic or apyrimidinic site) endonuclease activity"/>
    <property type="evidence" value="ECO:0007669"/>
    <property type="project" value="TreeGrafter"/>
</dbReference>
<comment type="cofactor">
    <cofactor evidence="9">
        <name>Mg(2+)</name>
        <dbReference type="ChEBI" id="CHEBI:18420"/>
    </cofactor>
    <cofactor evidence="9">
        <name>Mn(2+)</name>
        <dbReference type="ChEBI" id="CHEBI:29035"/>
    </cofactor>
    <text evidence="9">Probably binds two magnesium or manganese ions per subunit.</text>
</comment>
<feature type="binding site" evidence="9">
    <location>
        <position position="20"/>
    </location>
    <ligand>
        <name>Mg(2+)</name>
        <dbReference type="ChEBI" id="CHEBI:18420"/>
        <label>1</label>
    </ligand>
</feature>
<name>A0A9J7WVH5_CYPCA</name>
<dbReference type="PANTHER" id="PTHR22748">
    <property type="entry name" value="AP ENDONUCLEASE"/>
    <property type="match status" value="1"/>
</dbReference>
<proteinExistence type="inferred from homology"/>
<sequence>RYRDFVIITVSYDLKIASLNVNGLSSPVKRKRVLAKLRKDGLQVAFLQETHMSKQEHDQFKTLGYSNTFHSWCKNSRRRGVATLISNSLNFEFISEKADKEGRFIIIKGRIDNVVITFANIYVPPESDRKFKKMLFDTIISVREGILVCAGDWNAILNYSMDTTSFKKQKTGRSKDLNILIGEMDPLTDSLTYDINQIHKIFENYYQTLYTSSKPANESVITQYLAELDLPSLGLTQNEVLTAPIS</sequence>
<evidence type="ECO:0000313" key="11">
    <source>
        <dbReference type="Ensembl" id="ENSCCRP00000099097.1"/>
    </source>
</evidence>
<feature type="domain" description="Endonuclease/exonuclease/phosphatase" evidence="10">
    <location>
        <begin position="17"/>
        <end position="157"/>
    </location>
</feature>
<feature type="binding site" evidence="9">
    <location>
        <position position="49"/>
    </location>
    <ligand>
        <name>Mg(2+)</name>
        <dbReference type="ChEBI" id="CHEBI:18420"/>
        <label>1</label>
    </ligand>
</feature>
<keyword evidence="12" id="KW-1185">Reference proteome</keyword>
<organism evidence="11 12">
    <name type="scientific">Cyprinus carpio carpio</name>
    <dbReference type="NCBI Taxonomy" id="630221"/>
    <lineage>
        <taxon>Eukaryota</taxon>
        <taxon>Metazoa</taxon>
        <taxon>Chordata</taxon>
        <taxon>Craniata</taxon>
        <taxon>Vertebrata</taxon>
        <taxon>Euteleostomi</taxon>
        <taxon>Actinopterygii</taxon>
        <taxon>Neopterygii</taxon>
        <taxon>Teleostei</taxon>
        <taxon>Ostariophysi</taxon>
        <taxon>Cypriniformes</taxon>
        <taxon>Cyprinidae</taxon>
        <taxon>Cyprininae</taxon>
        <taxon>Cyprinus</taxon>
    </lineage>
</organism>
<evidence type="ECO:0000256" key="8">
    <source>
        <dbReference type="ARBA" id="ARBA00023204"/>
    </source>
</evidence>
<dbReference type="InterPro" id="IPR005135">
    <property type="entry name" value="Endo/exonuclease/phosphatase"/>
</dbReference>
<keyword evidence="5" id="KW-0227">DNA damage</keyword>
<comment type="similarity">
    <text evidence="2">Belongs to the DNA repair enzymes AP/ExoA family.</text>
</comment>
<dbReference type="Ensembl" id="ENSCCRT00000137579.1">
    <property type="protein sequence ID" value="ENSCCRP00000099097.1"/>
    <property type="gene ID" value="ENSCCRG00000074037.1"/>
</dbReference>
<evidence type="ECO:0000259" key="10">
    <source>
        <dbReference type="Pfam" id="PF03372"/>
    </source>
</evidence>
<dbReference type="InterPro" id="IPR004808">
    <property type="entry name" value="AP_endonuc_1"/>
</dbReference>
<keyword evidence="6" id="KW-0378">Hydrolase</keyword>
<dbReference type="GO" id="GO:0006284">
    <property type="term" value="P:base-excision repair"/>
    <property type="evidence" value="ECO:0007669"/>
    <property type="project" value="TreeGrafter"/>
</dbReference>
<dbReference type="GO" id="GO:0008081">
    <property type="term" value="F:phosphoric diester hydrolase activity"/>
    <property type="evidence" value="ECO:0007669"/>
    <property type="project" value="TreeGrafter"/>
</dbReference>
<dbReference type="GO" id="GO:0008311">
    <property type="term" value="F:double-stranded DNA 3'-5' DNA exonuclease activity"/>
    <property type="evidence" value="ECO:0007669"/>
    <property type="project" value="UniProtKB-EC"/>
</dbReference>
<reference evidence="11" key="1">
    <citation type="submission" date="2025-08" db="UniProtKB">
        <authorList>
            <consortium name="Ensembl"/>
        </authorList>
    </citation>
    <scope>IDENTIFICATION</scope>
</reference>
<evidence type="ECO:0000256" key="5">
    <source>
        <dbReference type="ARBA" id="ARBA00022763"/>
    </source>
</evidence>
<evidence type="ECO:0000256" key="9">
    <source>
        <dbReference type="PIRSR" id="PIRSR604808-2"/>
    </source>
</evidence>
<dbReference type="CDD" id="cd09076">
    <property type="entry name" value="L1-EN"/>
    <property type="match status" value="1"/>
</dbReference>
<dbReference type="Gene3D" id="3.60.10.10">
    <property type="entry name" value="Endonuclease/exonuclease/phosphatase"/>
    <property type="match status" value="1"/>
</dbReference>
<protein>
    <recommendedName>
        <fullName evidence="3">exodeoxyribonuclease III</fullName>
        <ecNumber evidence="3">3.1.11.2</ecNumber>
    </recommendedName>
</protein>
<keyword evidence="4 9" id="KW-0479">Metal-binding</keyword>
<keyword evidence="9" id="KW-0464">Manganese</keyword>
<dbReference type="EC" id="3.1.11.2" evidence="3"/>
<dbReference type="GeneTree" id="ENSGT00940000177144"/>
<dbReference type="AlphaFoldDB" id="A0A9J7WVH5"/>
<dbReference type="Pfam" id="PF03372">
    <property type="entry name" value="Exo_endo_phos"/>
    <property type="match status" value="1"/>
</dbReference>
<accession>A0A9J7WVH5</accession>
<evidence type="ECO:0000256" key="7">
    <source>
        <dbReference type="ARBA" id="ARBA00022842"/>
    </source>
</evidence>
<dbReference type="GO" id="GO:0005634">
    <property type="term" value="C:nucleus"/>
    <property type="evidence" value="ECO:0007669"/>
    <property type="project" value="TreeGrafter"/>
</dbReference>
<evidence type="ECO:0000256" key="1">
    <source>
        <dbReference type="ARBA" id="ARBA00000493"/>
    </source>
</evidence>